<name>A0ABQ8TW00_PERAM</name>
<proteinExistence type="predicted"/>
<evidence type="ECO:0000259" key="5">
    <source>
        <dbReference type="Pfam" id="PF05485"/>
    </source>
</evidence>
<evidence type="ECO:0000256" key="1">
    <source>
        <dbReference type="ARBA" id="ARBA00022723"/>
    </source>
</evidence>
<feature type="domain" description="THAP-type" evidence="5">
    <location>
        <begin position="65"/>
        <end position="111"/>
    </location>
</feature>
<evidence type="ECO:0000313" key="7">
    <source>
        <dbReference type="Proteomes" id="UP001148838"/>
    </source>
</evidence>
<reference evidence="6 7" key="1">
    <citation type="journal article" date="2022" name="Allergy">
        <title>Genome assembly and annotation of Periplaneta americana reveal a comprehensive cockroach allergen profile.</title>
        <authorList>
            <person name="Wang L."/>
            <person name="Xiong Q."/>
            <person name="Saelim N."/>
            <person name="Wang L."/>
            <person name="Nong W."/>
            <person name="Wan A.T."/>
            <person name="Shi M."/>
            <person name="Liu X."/>
            <person name="Cao Q."/>
            <person name="Hui J.H.L."/>
            <person name="Sookrung N."/>
            <person name="Leung T.F."/>
            <person name="Tungtrongchitr A."/>
            <person name="Tsui S.K.W."/>
        </authorList>
    </citation>
    <scope>NUCLEOTIDE SEQUENCE [LARGE SCALE GENOMIC DNA]</scope>
    <source>
        <strain evidence="6">PWHHKU_190912</strain>
    </source>
</reference>
<sequence>MAGLCESCNEPAGSLKAICNWLFNDAVSTTRLFSVDEIGDSEMIFGEISRGFAIDYLAFNLRLGKTSEKSQPARICSLHFEESSYEVPLKQKLLNYEPKSSRNLKVDAVPTKALSQSCLKRKSTDNLRLDRCEKRRRRKEIHDIIAK</sequence>
<organism evidence="6 7">
    <name type="scientific">Periplaneta americana</name>
    <name type="common">American cockroach</name>
    <name type="synonym">Blatta americana</name>
    <dbReference type="NCBI Taxonomy" id="6978"/>
    <lineage>
        <taxon>Eukaryota</taxon>
        <taxon>Metazoa</taxon>
        <taxon>Ecdysozoa</taxon>
        <taxon>Arthropoda</taxon>
        <taxon>Hexapoda</taxon>
        <taxon>Insecta</taxon>
        <taxon>Pterygota</taxon>
        <taxon>Neoptera</taxon>
        <taxon>Polyneoptera</taxon>
        <taxon>Dictyoptera</taxon>
        <taxon>Blattodea</taxon>
        <taxon>Blattoidea</taxon>
        <taxon>Blattidae</taxon>
        <taxon>Blattinae</taxon>
        <taxon>Periplaneta</taxon>
    </lineage>
</organism>
<accession>A0ABQ8TW00</accession>
<dbReference type="EMBL" id="JAJSOF020000003">
    <property type="protein sequence ID" value="KAJ4449460.1"/>
    <property type="molecule type" value="Genomic_DNA"/>
</dbReference>
<keyword evidence="7" id="KW-1185">Reference proteome</keyword>
<keyword evidence="1" id="KW-0479">Metal-binding</keyword>
<dbReference type="Pfam" id="PF05485">
    <property type="entry name" value="THAP"/>
    <property type="match status" value="1"/>
</dbReference>
<evidence type="ECO:0000313" key="6">
    <source>
        <dbReference type="EMBL" id="KAJ4449460.1"/>
    </source>
</evidence>
<keyword evidence="4" id="KW-0238">DNA-binding</keyword>
<gene>
    <name evidence="6" type="ORF">ANN_00859</name>
</gene>
<comment type="caution">
    <text evidence="6">The sequence shown here is derived from an EMBL/GenBank/DDBJ whole genome shotgun (WGS) entry which is preliminary data.</text>
</comment>
<keyword evidence="3" id="KW-0862">Zinc</keyword>
<evidence type="ECO:0000256" key="2">
    <source>
        <dbReference type="ARBA" id="ARBA00022771"/>
    </source>
</evidence>
<dbReference type="Proteomes" id="UP001148838">
    <property type="component" value="Unassembled WGS sequence"/>
</dbReference>
<evidence type="ECO:0000256" key="4">
    <source>
        <dbReference type="ARBA" id="ARBA00023125"/>
    </source>
</evidence>
<evidence type="ECO:0000256" key="3">
    <source>
        <dbReference type="ARBA" id="ARBA00022833"/>
    </source>
</evidence>
<protein>
    <recommendedName>
        <fullName evidence="5">THAP-type domain-containing protein</fullName>
    </recommendedName>
</protein>
<dbReference type="InterPro" id="IPR006612">
    <property type="entry name" value="THAP_Znf"/>
</dbReference>
<keyword evidence="2" id="KW-0863">Zinc-finger</keyword>